<dbReference type="InterPro" id="IPR027405">
    <property type="entry name" value="YidB-like"/>
</dbReference>
<dbReference type="SUPFAM" id="SSF140804">
    <property type="entry name" value="YidB-like"/>
    <property type="match status" value="1"/>
</dbReference>
<dbReference type="Proteomes" id="UP000198744">
    <property type="component" value="Unassembled WGS sequence"/>
</dbReference>
<dbReference type="Pfam" id="PF20159">
    <property type="entry name" value="YidB"/>
    <property type="match status" value="1"/>
</dbReference>
<dbReference type="InterPro" id="IPR045372">
    <property type="entry name" value="YidB"/>
</dbReference>
<keyword evidence="2" id="KW-1185">Reference proteome</keyword>
<sequence length="136" mass="13712">MGLFDEVVGKLGGMLGGGEGEGQGLLGGVMELLTSGEGGGLGGLVQSFKDKGLGDIVSSWVGTGENLPINADQIKEVLGNETIANLAAKFGLSPEDLSAKLSEFLPGVIDKLTPDGSIPEGGLLEKGLDFLKGKLG</sequence>
<reference evidence="1 2" key="1">
    <citation type="submission" date="2016-10" db="EMBL/GenBank/DDBJ databases">
        <authorList>
            <person name="de Groot N.N."/>
        </authorList>
    </citation>
    <scope>NUCLEOTIDE SEQUENCE [LARGE SCALE GENOMIC DNA]</scope>
    <source>
        <strain evidence="1 2">DSM 8423</strain>
    </source>
</reference>
<dbReference type="STRING" id="43775.SAMN04489760_101100"/>
<dbReference type="EMBL" id="FOBS01000001">
    <property type="protein sequence ID" value="SEL94582.1"/>
    <property type="molecule type" value="Genomic_DNA"/>
</dbReference>
<dbReference type="AlphaFoldDB" id="A0A1H7UBZ7"/>
<proteinExistence type="predicted"/>
<protein>
    <submittedName>
        <fullName evidence="1">Uncharacterized conserved protein YidB, DUF937 family</fullName>
    </submittedName>
</protein>
<dbReference type="OrthoDB" id="9795283at2"/>
<evidence type="ECO:0000313" key="1">
    <source>
        <dbReference type="EMBL" id="SEL94582.1"/>
    </source>
</evidence>
<organism evidence="1 2">
    <name type="scientific">Syntrophus gentianae</name>
    <dbReference type="NCBI Taxonomy" id="43775"/>
    <lineage>
        <taxon>Bacteria</taxon>
        <taxon>Pseudomonadati</taxon>
        <taxon>Thermodesulfobacteriota</taxon>
        <taxon>Syntrophia</taxon>
        <taxon>Syntrophales</taxon>
        <taxon>Syntrophaceae</taxon>
        <taxon>Syntrophus</taxon>
    </lineage>
</organism>
<name>A0A1H7UBZ7_9BACT</name>
<gene>
    <name evidence="1" type="ORF">SAMN04489760_101100</name>
</gene>
<dbReference type="Gene3D" id="1.10.10.690">
    <property type="entry name" value="YidB-like"/>
    <property type="match status" value="1"/>
</dbReference>
<accession>A0A1H7UBZ7</accession>
<evidence type="ECO:0000313" key="2">
    <source>
        <dbReference type="Proteomes" id="UP000198744"/>
    </source>
</evidence>